<dbReference type="EMBL" id="CP014579">
    <property type="protein sequence ID" value="ANB75674.1"/>
    <property type="molecule type" value="Genomic_DNA"/>
</dbReference>
<keyword evidence="2" id="KW-1185">Reference proteome</keyword>
<dbReference type="Proteomes" id="UP000076852">
    <property type="component" value="Chromosome 2"/>
</dbReference>
<proteinExistence type="predicted"/>
<dbReference type="AlphaFoldDB" id="A0A160FS83"/>
<gene>
    <name evidence="1" type="ORF">AYM40_25390</name>
</gene>
<accession>A0A160FS83</accession>
<organism evidence="1 2">
    <name type="scientific">Paraburkholderia phytofirmans OLGA172</name>
    <dbReference type="NCBI Taxonomy" id="1417228"/>
    <lineage>
        <taxon>Bacteria</taxon>
        <taxon>Pseudomonadati</taxon>
        <taxon>Pseudomonadota</taxon>
        <taxon>Betaproteobacteria</taxon>
        <taxon>Burkholderiales</taxon>
        <taxon>Burkholderiaceae</taxon>
        <taxon>Paraburkholderia</taxon>
    </lineage>
</organism>
<reference evidence="1 2" key="1">
    <citation type="journal article" date="2016" name="Gene">
        <title>PacBio SMRT assembly of a complex multi-replicon genome reveals chlorocatechol degradative operon in a region of genome plasticity.</title>
        <authorList>
            <person name="Ricker N."/>
            <person name="Shen S.Y."/>
            <person name="Goordial J."/>
            <person name="Jin S."/>
            <person name="Fulthorpe R.R."/>
        </authorList>
    </citation>
    <scope>NUCLEOTIDE SEQUENCE [LARGE SCALE GENOMIC DNA]</scope>
    <source>
        <strain evidence="1 2">OLGA172</strain>
    </source>
</reference>
<sequence>MVFSDSSFFYHVGRRPSAKHLLDGKSILRHTRTNLIEHNLQFFESGFFSLCSESFGLRFEFKVICHFVPPL</sequence>
<evidence type="ECO:0000313" key="1">
    <source>
        <dbReference type="EMBL" id="ANB75674.1"/>
    </source>
</evidence>
<name>A0A160FS83_9BURK</name>
<dbReference type="KEGG" id="buz:AYM40_25390"/>
<protein>
    <submittedName>
        <fullName evidence="1">Uncharacterized protein</fullName>
    </submittedName>
</protein>
<evidence type="ECO:0000313" key="2">
    <source>
        <dbReference type="Proteomes" id="UP000076852"/>
    </source>
</evidence>